<keyword evidence="4 5" id="KW-0326">Glycosidase</keyword>
<dbReference type="PANTHER" id="PTHR43101">
    <property type="entry name" value="BETA-FRUCTOSIDASE"/>
    <property type="match status" value="1"/>
</dbReference>
<evidence type="ECO:0000259" key="8">
    <source>
        <dbReference type="Pfam" id="PF08244"/>
    </source>
</evidence>
<comment type="similarity">
    <text evidence="1 5">Belongs to the glycosyl hydrolase 32 family.</text>
</comment>
<dbReference type="Proteomes" id="UP001596527">
    <property type="component" value="Unassembled WGS sequence"/>
</dbReference>
<evidence type="ECO:0000313" key="9">
    <source>
        <dbReference type="EMBL" id="MFC7581711.1"/>
    </source>
</evidence>
<organism evidence="9 10">
    <name type="scientific">Schaalia naturae</name>
    <dbReference type="NCBI Taxonomy" id="635203"/>
    <lineage>
        <taxon>Bacteria</taxon>
        <taxon>Bacillati</taxon>
        <taxon>Actinomycetota</taxon>
        <taxon>Actinomycetes</taxon>
        <taxon>Actinomycetales</taxon>
        <taxon>Actinomycetaceae</taxon>
        <taxon>Schaalia</taxon>
    </lineage>
</organism>
<dbReference type="SMART" id="SM00640">
    <property type="entry name" value="Glyco_32"/>
    <property type="match status" value="1"/>
</dbReference>
<dbReference type="InterPro" id="IPR018053">
    <property type="entry name" value="Glyco_hydro_32_AS"/>
</dbReference>
<dbReference type="InterPro" id="IPR013320">
    <property type="entry name" value="ConA-like_dom_sf"/>
</dbReference>
<dbReference type="CDD" id="cd08996">
    <property type="entry name" value="GH32_FFase"/>
    <property type="match status" value="1"/>
</dbReference>
<reference evidence="10" key="1">
    <citation type="journal article" date="2019" name="Int. J. Syst. Evol. Microbiol.">
        <title>The Global Catalogue of Microorganisms (GCM) 10K type strain sequencing project: providing services to taxonomists for standard genome sequencing and annotation.</title>
        <authorList>
            <consortium name="The Broad Institute Genomics Platform"/>
            <consortium name="The Broad Institute Genome Sequencing Center for Infectious Disease"/>
            <person name="Wu L."/>
            <person name="Ma J."/>
        </authorList>
    </citation>
    <scope>NUCLEOTIDE SEQUENCE [LARGE SCALE GENOMIC DNA]</scope>
    <source>
        <strain evidence="10">CCUG 56698</strain>
    </source>
</reference>
<comment type="caution">
    <text evidence="9">The sequence shown here is derived from an EMBL/GenBank/DDBJ whole genome shotgun (WGS) entry which is preliminary data.</text>
</comment>
<accession>A0ABW2SQF4</accession>
<dbReference type="InterPro" id="IPR051214">
    <property type="entry name" value="GH32_Enzymes"/>
</dbReference>
<evidence type="ECO:0000256" key="2">
    <source>
        <dbReference type="ARBA" id="ARBA00012758"/>
    </source>
</evidence>
<dbReference type="InterPro" id="IPR023296">
    <property type="entry name" value="Glyco_hydro_beta-prop_sf"/>
</dbReference>
<dbReference type="RefSeq" id="WP_380975241.1">
    <property type="nucleotide sequence ID" value="NZ_JBHTEF010000001.1"/>
</dbReference>
<dbReference type="InterPro" id="IPR013189">
    <property type="entry name" value="Glyco_hydro_32_C"/>
</dbReference>
<dbReference type="Pfam" id="PF08244">
    <property type="entry name" value="Glyco_hydro_32C"/>
    <property type="match status" value="1"/>
</dbReference>
<protein>
    <recommendedName>
        <fullName evidence="2">beta-fructofuranosidase</fullName>
        <ecNumber evidence="2">3.2.1.26</ecNumber>
    </recommendedName>
</protein>
<keyword evidence="3 5" id="KW-0378">Hydrolase</keyword>
<gene>
    <name evidence="9" type="ORF">ACFQWG_10945</name>
</gene>
<keyword evidence="10" id="KW-1185">Reference proteome</keyword>
<dbReference type="Gene3D" id="2.115.10.20">
    <property type="entry name" value="Glycosyl hydrolase domain, family 43"/>
    <property type="match status" value="1"/>
</dbReference>
<dbReference type="EC" id="3.2.1.26" evidence="2"/>
<dbReference type="InterPro" id="IPR001362">
    <property type="entry name" value="Glyco_hydro_32"/>
</dbReference>
<evidence type="ECO:0000256" key="1">
    <source>
        <dbReference type="ARBA" id="ARBA00009902"/>
    </source>
</evidence>
<evidence type="ECO:0000256" key="6">
    <source>
        <dbReference type="SAM" id="MobiDB-lite"/>
    </source>
</evidence>
<dbReference type="InterPro" id="IPR013148">
    <property type="entry name" value="Glyco_hydro_32_N"/>
</dbReference>
<name>A0ABW2SQF4_9ACTO</name>
<sequence length="481" mass="52040">MPEATTPGATRTPRQAIGDPALPRVHFVPPAGWINDPNGLTWWRGRYHLFYQHNPDAPVHHRIRWGHAASADLLHWEDLPLALEPSPGPDEDGCYSGVFLDVGGTPALLYSGHAPRRQPTEVGCLAVGSQDLARWTKAGRPVLLPPADPAPRHMRDHCVWAHEGTWHQLVGACLEPGSGAVLHYTATDVRRWEFRGVLLRHEDLPGGGVGVGTMWECPDLIREPGSDRAALVFSAWDEGRTLHTVQVPGRSDGRGFTPDGPARLLDLGRRHYYAPQSLRIPDGRTIQLGWVQEDRDRASIERSGWSGALSLPRELSFGEDGTLRAAPLRELETLRGPVRVARRGAAGTGLVPGLSGTFEAEAELTLDRPGDEAVVRVGDHPGPTLVLGLRFTRTGDGVRVERHPDRHHAGDPGDVLPCGPGALELRIVVDGSVAEVFLDGRALTLRTDPASPGAAAVSLSAVGAGAHLGRLRAWDLRPVWT</sequence>
<dbReference type="SUPFAM" id="SSF75005">
    <property type="entry name" value="Arabinanase/levansucrase/invertase"/>
    <property type="match status" value="1"/>
</dbReference>
<evidence type="ECO:0000313" key="10">
    <source>
        <dbReference type="Proteomes" id="UP001596527"/>
    </source>
</evidence>
<dbReference type="GO" id="GO:0016787">
    <property type="term" value="F:hydrolase activity"/>
    <property type="evidence" value="ECO:0007669"/>
    <property type="project" value="UniProtKB-KW"/>
</dbReference>
<feature type="domain" description="Glycosyl hydrolase family 32 N-terminal" evidence="7">
    <location>
        <begin position="26"/>
        <end position="325"/>
    </location>
</feature>
<evidence type="ECO:0000256" key="3">
    <source>
        <dbReference type="ARBA" id="ARBA00022801"/>
    </source>
</evidence>
<evidence type="ECO:0000259" key="7">
    <source>
        <dbReference type="Pfam" id="PF00251"/>
    </source>
</evidence>
<proteinExistence type="inferred from homology"/>
<dbReference type="EMBL" id="JBHTEF010000001">
    <property type="protein sequence ID" value="MFC7581711.1"/>
    <property type="molecule type" value="Genomic_DNA"/>
</dbReference>
<feature type="region of interest" description="Disordered" evidence="6">
    <location>
        <begin position="1"/>
        <end position="21"/>
    </location>
</feature>
<dbReference type="PROSITE" id="PS00609">
    <property type="entry name" value="GLYCOSYL_HYDROL_F32"/>
    <property type="match status" value="1"/>
</dbReference>
<dbReference type="Gene3D" id="2.60.120.560">
    <property type="entry name" value="Exo-inulinase, domain 1"/>
    <property type="match status" value="1"/>
</dbReference>
<dbReference type="SUPFAM" id="SSF49899">
    <property type="entry name" value="Concanavalin A-like lectins/glucanases"/>
    <property type="match status" value="1"/>
</dbReference>
<evidence type="ECO:0000256" key="4">
    <source>
        <dbReference type="ARBA" id="ARBA00023295"/>
    </source>
</evidence>
<evidence type="ECO:0000256" key="5">
    <source>
        <dbReference type="RuleBase" id="RU362110"/>
    </source>
</evidence>
<dbReference type="PANTHER" id="PTHR43101:SF1">
    <property type="entry name" value="BETA-FRUCTOSIDASE"/>
    <property type="match status" value="1"/>
</dbReference>
<dbReference type="Pfam" id="PF00251">
    <property type="entry name" value="Glyco_hydro_32N"/>
    <property type="match status" value="1"/>
</dbReference>
<feature type="domain" description="Glycosyl hydrolase family 32 C-terminal" evidence="8">
    <location>
        <begin position="414"/>
        <end position="475"/>
    </location>
</feature>